<dbReference type="GO" id="GO:0008976">
    <property type="term" value="F:polyphosphate kinase activity"/>
    <property type="evidence" value="ECO:0007669"/>
    <property type="project" value="UniProtKB-UniRule"/>
</dbReference>
<dbReference type="PANTHER" id="PTHR34383:SF1">
    <property type="entry name" value="ADP-POLYPHOSPHATE PHOSPHOTRANSFERASE"/>
    <property type="match status" value="1"/>
</dbReference>
<gene>
    <name evidence="6" type="primary">ppk2</name>
    <name evidence="6" type="ORF">KZZ10_07465</name>
</gene>
<dbReference type="Gene3D" id="3.40.50.300">
    <property type="entry name" value="P-loop containing nucleotide triphosphate hydrolases"/>
    <property type="match status" value="1"/>
</dbReference>
<proteinExistence type="inferred from homology"/>
<evidence type="ECO:0000256" key="1">
    <source>
        <dbReference type="ARBA" id="ARBA00009924"/>
    </source>
</evidence>
<evidence type="ECO:0000256" key="4">
    <source>
        <dbReference type="RuleBase" id="RU369062"/>
    </source>
</evidence>
<reference evidence="6" key="1">
    <citation type="submission" date="2021-07" db="EMBL/GenBank/DDBJ databases">
        <title>New genus and species of the family Alcaligenaceae.</title>
        <authorList>
            <person name="Hahn M.W."/>
        </authorList>
    </citation>
    <scope>NUCLEOTIDE SEQUENCE</scope>
    <source>
        <strain evidence="6">LF4-65</strain>
    </source>
</reference>
<name>A0A953T541_9BURK</name>
<dbReference type="Pfam" id="PF03976">
    <property type="entry name" value="PPK2"/>
    <property type="match status" value="1"/>
</dbReference>
<sequence>MTKDDYQDQLYDLQVELVKLQKHFIQSGDQILVILEGRDAAGKDGTIKSIVEHLSPRETRVVALGKPTEREVGEWYFQRYVAHLPGRGEFILFNRSWYNRAGVEKVMGFCSEKQYDQFMTTVNDFESVLVRSGVRLFKYYLDISKDEQAQRLLDREKDPLTQWKISPIDQQAQKKWEAYSEARDEMLRRTHHCDAPWAVVRSDNKKHARLNLIRDLLGQLHYPDKNQDALAVDSSIVLHWPASSTHLPSVEP</sequence>
<comment type="subunit">
    <text evidence="4">Homotetramer.</text>
</comment>
<dbReference type="EMBL" id="JAHXRI010000006">
    <property type="protein sequence ID" value="MBZ1350482.1"/>
    <property type="molecule type" value="Genomic_DNA"/>
</dbReference>
<evidence type="ECO:0000256" key="3">
    <source>
        <dbReference type="ARBA" id="ARBA00022777"/>
    </source>
</evidence>
<dbReference type="InterPro" id="IPR016898">
    <property type="entry name" value="Polyphosphate_phosphotransfera"/>
</dbReference>
<dbReference type="NCBIfam" id="TIGR03707">
    <property type="entry name" value="PPK2_P_aer"/>
    <property type="match status" value="1"/>
</dbReference>
<dbReference type="EC" id="2.7.4.-" evidence="4"/>
<keyword evidence="7" id="KW-1185">Reference proteome</keyword>
<dbReference type="GO" id="GO:0006793">
    <property type="term" value="P:phosphorus metabolic process"/>
    <property type="evidence" value="ECO:0007669"/>
    <property type="project" value="InterPro"/>
</dbReference>
<comment type="similarity">
    <text evidence="1 4">Belongs to the polyphosphate kinase 2 (PPK2) family. Class I subfamily.</text>
</comment>
<dbReference type="Proteomes" id="UP000739565">
    <property type="component" value="Unassembled WGS sequence"/>
</dbReference>
<dbReference type="InterPro" id="IPR027417">
    <property type="entry name" value="P-loop_NTPase"/>
</dbReference>
<organism evidence="6 7">
    <name type="scientific">Zwartia hollandica</name>
    <dbReference type="NCBI Taxonomy" id="324606"/>
    <lineage>
        <taxon>Bacteria</taxon>
        <taxon>Pseudomonadati</taxon>
        <taxon>Pseudomonadota</taxon>
        <taxon>Betaproteobacteria</taxon>
        <taxon>Burkholderiales</taxon>
        <taxon>Alcaligenaceae</taxon>
        <taxon>Zwartia</taxon>
    </lineage>
</organism>
<comment type="function">
    <text evidence="4">Uses inorganic polyphosphate (polyP) as a donor to convert GDP to GTP or ADP to ATP.</text>
</comment>
<evidence type="ECO:0000313" key="7">
    <source>
        <dbReference type="Proteomes" id="UP000739565"/>
    </source>
</evidence>
<dbReference type="PANTHER" id="PTHR34383">
    <property type="entry name" value="POLYPHOSPHATE:AMP PHOSPHOTRANSFERASE-RELATED"/>
    <property type="match status" value="1"/>
</dbReference>
<dbReference type="AlphaFoldDB" id="A0A953T541"/>
<keyword evidence="2 4" id="KW-0808">Transferase</keyword>
<evidence type="ECO:0000256" key="2">
    <source>
        <dbReference type="ARBA" id="ARBA00022679"/>
    </source>
</evidence>
<protein>
    <recommendedName>
        <fullName evidence="4">ADP/GDP-polyphosphate phosphotransferase</fullName>
        <ecNumber evidence="4">2.7.4.-</ecNumber>
    </recommendedName>
    <alternativeName>
        <fullName evidence="4">Polyphosphate kinase PPK2</fullName>
    </alternativeName>
</protein>
<dbReference type="InterPro" id="IPR022486">
    <property type="entry name" value="PPK2_PA0141"/>
</dbReference>
<evidence type="ECO:0000313" key="6">
    <source>
        <dbReference type="EMBL" id="MBZ1350482.1"/>
    </source>
</evidence>
<dbReference type="PIRSF" id="PIRSF028756">
    <property type="entry name" value="PPK2_prd"/>
    <property type="match status" value="1"/>
</dbReference>
<evidence type="ECO:0000259" key="5">
    <source>
        <dbReference type="Pfam" id="PF03976"/>
    </source>
</evidence>
<accession>A0A953T541</accession>
<dbReference type="SUPFAM" id="SSF52540">
    <property type="entry name" value="P-loop containing nucleoside triphosphate hydrolases"/>
    <property type="match status" value="1"/>
</dbReference>
<dbReference type="InterPro" id="IPR022488">
    <property type="entry name" value="PPK2-related"/>
</dbReference>
<dbReference type="RefSeq" id="WP_259660858.1">
    <property type="nucleotide sequence ID" value="NZ_JAHXRI010000006.1"/>
</dbReference>
<keyword evidence="3 4" id="KW-0418">Kinase</keyword>
<comment type="caution">
    <text evidence="6">The sequence shown here is derived from an EMBL/GenBank/DDBJ whole genome shotgun (WGS) entry which is preliminary data.</text>
</comment>
<feature type="domain" description="Polyphosphate kinase-2-related" evidence="5">
    <location>
        <begin position="2"/>
        <end position="227"/>
    </location>
</feature>